<gene>
    <name evidence="6" type="ORF">ACFQ2C_10685</name>
</gene>
<evidence type="ECO:0000256" key="4">
    <source>
        <dbReference type="PROSITE-ProRule" id="PRU00433"/>
    </source>
</evidence>
<evidence type="ECO:0000256" key="3">
    <source>
        <dbReference type="ARBA" id="ARBA00023004"/>
    </source>
</evidence>
<dbReference type="InterPro" id="IPR011042">
    <property type="entry name" value="6-blade_b-propeller_TolB-like"/>
</dbReference>
<dbReference type="NCBIfam" id="TIGR02604">
    <property type="entry name" value="Piru_Ver_Nterm"/>
    <property type="match status" value="1"/>
</dbReference>
<dbReference type="PANTHER" id="PTHR33546">
    <property type="entry name" value="LARGE, MULTIFUNCTIONAL SECRETED PROTEIN-RELATED"/>
    <property type="match status" value="1"/>
</dbReference>
<keyword evidence="3 4" id="KW-0408">Iron</keyword>
<dbReference type="Proteomes" id="UP001597205">
    <property type="component" value="Unassembled WGS sequence"/>
</dbReference>
<accession>A0ABW3RLM6</accession>
<evidence type="ECO:0000259" key="5">
    <source>
        <dbReference type="PROSITE" id="PS51007"/>
    </source>
</evidence>
<dbReference type="RefSeq" id="WP_380896470.1">
    <property type="nucleotide sequence ID" value="NZ_JBHTKY010000014.1"/>
</dbReference>
<evidence type="ECO:0000313" key="6">
    <source>
        <dbReference type="EMBL" id="MFD1166070.1"/>
    </source>
</evidence>
<dbReference type="SUPFAM" id="SSF52266">
    <property type="entry name" value="SGNH hydrolase"/>
    <property type="match status" value="1"/>
</dbReference>
<dbReference type="InterPro" id="IPR036514">
    <property type="entry name" value="SGNH_hydro_sf"/>
</dbReference>
<keyword evidence="2 4" id="KW-0479">Metal-binding</keyword>
<proteinExistence type="predicted"/>
<keyword evidence="1 4" id="KW-0349">Heme</keyword>
<dbReference type="InterPro" id="IPR036909">
    <property type="entry name" value="Cyt_c-like_dom_sf"/>
</dbReference>
<dbReference type="InterPro" id="IPR013428">
    <property type="entry name" value="Membrane-bound_put_N"/>
</dbReference>
<dbReference type="Pfam" id="PF23500">
    <property type="entry name" value="DUF7133"/>
    <property type="match status" value="1"/>
</dbReference>
<dbReference type="PROSITE" id="PS51007">
    <property type="entry name" value="CYTC"/>
    <property type="match status" value="1"/>
</dbReference>
<organism evidence="6 7">
    <name type="scientific">Sphingobacterium daejeonense</name>
    <dbReference type="NCBI Taxonomy" id="371142"/>
    <lineage>
        <taxon>Bacteria</taxon>
        <taxon>Pseudomonadati</taxon>
        <taxon>Bacteroidota</taxon>
        <taxon>Sphingobacteriia</taxon>
        <taxon>Sphingobacteriales</taxon>
        <taxon>Sphingobacteriaceae</taxon>
        <taxon>Sphingobacterium</taxon>
    </lineage>
</organism>
<evidence type="ECO:0000313" key="7">
    <source>
        <dbReference type="Proteomes" id="UP001597205"/>
    </source>
</evidence>
<feature type="domain" description="Cytochrome c" evidence="5">
    <location>
        <begin position="892"/>
        <end position="987"/>
    </location>
</feature>
<dbReference type="Gene3D" id="1.25.10.10">
    <property type="entry name" value="Leucine-rich Repeat Variant"/>
    <property type="match status" value="1"/>
</dbReference>
<protein>
    <submittedName>
        <fullName evidence="6">PVC-type heme-binding CxxCH protein</fullName>
    </submittedName>
</protein>
<dbReference type="InterPro" id="IPR055557">
    <property type="entry name" value="DUF7133"/>
</dbReference>
<dbReference type="SUPFAM" id="SSF63829">
    <property type="entry name" value="Calcium-dependent phosphotriesterase"/>
    <property type="match status" value="1"/>
</dbReference>
<name>A0ABW3RLM6_9SPHI</name>
<dbReference type="Pfam" id="PF00034">
    <property type="entry name" value="Cytochrom_C"/>
    <property type="match status" value="1"/>
</dbReference>
<dbReference type="Gene3D" id="3.40.50.1110">
    <property type="entry name" value="SGNH hydrolase"/>
    <property type="match status" value="1"/>
</dbReference>
<reference evidence="7" key="1">
    <citation type="journal article" date="2019" name="Int. J. Syst. Evol. Microbiol.">
        <title>The Global Catalogue of Microorganisms (GCM) 10K type strain sequencing project: providing services to taxonomists for standard genome sequencing and annotation.</title>
        <authorList>
            <consortium name="The Broad Institute Genomics Platform"/>
            <consortium name="The Broad Institute Genome Sequencing Center for Infectious Disease"/>
            <person name="Wu L."/>
            <person name="Ma J."/>
        </authorList>
    </citation>
    <scope>NUCLEOTIDE SEQUENCE [LARGE SCALE GENOMIC DNA]</scope>
    <source>
        <strain evidence="7">CCUG 52468</strain>
    </source>
</reference>
<evidence type="ECO:0000256" key="1">
    <source>
        <dbReference type="ARBA" id="ARBA00022617"/>
    </source>
</evidence>
<dbReference type="InterPro" id="IPR009056">
    <property type="entry name" value="Cyt_c-like_dom"/>
</dbReference>
<comment type="caution">
    <text evidence="6">The sequence shown here is derived from an EMBL/GenBank/DDBJ whole genome shotgun (WGS) entry which is preliminary data.</text>
</comment>
<dbReference type="Gene3D" id="1.10.760.10">
    <property type="entry name" value="Cytochrome c-like domain"/>
    <property type="match status" value="1"/>
</dbReference>
<dbReference type="SUPFAM" id="SSF46626">
    <property type="entry name" value="Cytochrome c"/>
    <property type="match status" value="1"/>
</dbReference>
<dbReference type="InterPro" id="IPR011989">
    <property type="entry name" value="ARM-like"/>
</dbReference>
<evidence type="ECO:0000256" key="2">
    <source>
        <dbReference type="ARBA" id="ARBA00022723"/>
    </source>
</evidence>
<dbReference type="EMBL" id="JBHTKY010000014">
    <property type="protein sequence ID" value="MFD1166070.1"/>
    <property type="molecule type" value="Genomic_DNA"/>
</dbReference>
<sequence length="1027" mass="115673">MEPVIIHKGSHIILIGNNLGSRMMEYGDFDTELHTRFPDSNLFIRNISSPGNTAGFRPHPSRNSPWAFPGAEKFNPEFDINTGSEGHFPTEDEWLATLKPDVIIGFFGYNESFRGEEGLEDFKGEIAAFIDHTQNQDYNGGKGTQLVLISPIAFEDLSDKYDLPDGKEINKNLKLYTDAMKQIAQEKNVPFLDVYGVTSKWIDQGSDDLTIDGSQLSEKSYARFADYLVSSIFGKGDEKNSEHKDKIKAAVLEKDFIWTEDFKIPNGVHAYGRRFNPFGPENYPFEIQKLRQMGEIRDTAIWMAAKGEAYDLAKMDQNTLKLPEVMTNFDFGQDPNSKYLYGEEALAKFHTAPGYKIDLFASEKEFPDLANPVQISFDSKGRLWVATMPSYPHWKAGDGKPNDKIIILEDTDGDGKADKQSVFADKLHLPIGFEFAPEGVYLSQGKNLVLLKDTDNDGKADVKELILSGFDDHDTHHAHSAYTMDPSGAIFMAEGVFLHTNVETSYGPIRGVNGGFYRYSPQNKKLERVAQVSIPNPWGIATDKWGQTLYLETSGPDVRWMLPGSSKPRYGEANDKSFSLVEEKHKVRPTSGLEFISSRHFPDDVQGDYLLNNTIGFLGAKQHTFEDDGTGYKSRHRQDLFWSDDKNFRPVDLEFAPDGSLYVVDWHNMLIGHMQHNARDPLRDHVHGRIYRVTYPSRPLVKPAKIDGASIEELLENLKLPEDRTRYRTRSELRMRNSNEVAKKATDWANNLDKNDPKYLHNLTEAMWVTWGANKINADLVQKLLASNDYHARAAAVHAIRYNTDKIKNYKELLSKAAKDENGRVKLELITAASWLKPAEGIDLMNAIDTTSLDIWNKPAYINSFAHLNNKSVKEKTEPSKTTTKLTGQSFEQYKRGAVIYAKEGYCITCHQPNGKGLDVSGFPPLNASKWVTGSEDRLIKLTLNGLLGPIEVNGKKYPGQVPMTPFGMMLNDQEIADVLTYVRNSFGNEAPAVSAAKVKEIRAAIQDKKGFYSPEELLKAHPLEKE</sequence>
<dbReference type="PANTHER" id="PTHR33546:SF1">
    <property type="entry name" value="LARGE, MULTIFUNCTIONAL SECRETED PROTEIN"/>
    <property type="match status" value="1"/>
</dbReference>
<dbReference type="Gene3D" id="2.120.10.30">
    <property type="entry name" value="TolB, C-terminal domain"/>
    <property type="match status" value="1"/>
</dbReference>
<keyword evidence="7" id="KW-1185">Reference proteome</keyword>
<dbReference type="CDD" id="cd01834">
    <property type="entry name" value="SGNH_hydrolase_like_2"/>
    <property type="match status" value="1"/>
</dbReference>